<dbReference type="PANTHER" id="PTHR42905">
    <property type="entry name" value="PHOSPHOENOLPYRUVATE CARBOXYLASE"/>
    <property type="match status" value="1"/>
</dbReference>
<organism evidence="1 2">
    <name type="scientific">Oceanicella actignis</name>
    <dbReference type="NCBI Taxonomy" id="1189325"/>
    <lineage>
        <taxon>Bacteria</taxon>
        <taxon>Pseudomonadati</taxon>
        <taxon>Pseudomonadota</taxon>
        <taxon>Alphaproteobacteria</taxon>
        <taxon>Rhodobacterales</taxon>
        <taxon>Paracoccaceae</taxon>
        <taxon>Oceanicella</taxon>
    </lineage>
</organism>
<dbReference type="Gene3D" id="3.20.20.60">
    <property type="entry name" value="Phosphoenolpyruvate-binding domains"/>
    <property type="match status" value="1"/>
</dbReference>
<dbReference type="InterPro" id="IPR039556">
    <property type="entry name" value="ICL/PEPM"/>
</dbReference>
<dbReference type="AlphaFoldDB" id="A0A1M7SDP7"/>
<dbReference type="EMBL" id="FRDL01000002">
    <property type="protein sequence ID" value="SHN56589.1"/>
    <property type="molecule type" value="Genomic_DNA"/>
</dbReference>
<name>A0A1M7SDP7_9RHOB</name>
<protein>
    <submittedName>
        <fullName evidence="1">2-Methylisocitrate lyase, PEP mutase family</fullName>
    </submittedName>
</protein>
<proteinExistence type="predicted"/>
<dbReference type="OrthoDB" id="8629576at2"/>
<evidence type="ECO:0000313" key="2">
    <source>
        <dbReference type="Proteomes" id="UP000184066"/>
    </source>
</evidence>
<dbReference type="InterPro" id="IPR015813">
    <property type="entry name" value="Pyrv/PenolPyrv_kinase-like_dom"/>
</dbReference>
<sequence>MNKADRLRALLAQDTCHLMPCCFDALSGKLIAQEGYALTFMSGFAASASRIGAPDLGLMSYAEVLDQARNIAEAVDIPLIADGDTGYGNAMNVRRTVRGFARAGCAAVMIEDQLAPKRCGHTPGKAVVPRDEAFDRIRAAADARAALRDEGLDILILARTDARHEHGLDEAIARAARFAELGADILFVEAPRSEEEMRRICAELPGPKMANIVEGGQTPDLPLATLREIGFSIAAYPLSLMAAAMQAMVTTLRAMREDRRPGLMDFAELRRRVGFDDYYRISEAYASSRRG</sequence>
<reference evidence="1 2" key="1">
    <citation type="submission" date="2016-12" db="EMBL/GenBank/DDBJ databases">
        <authorList>
            <person name="Song W.-J."/>
            <person name="Kurnit D.M."/>
        </authorList>
    </citation>
    <scope>NUCLEOTIDE SEQUENCE [LARGE SCALE GENOMIC DNA]</scope>
    <source>
        <strain evidence="1 2">CGMCC 1.10808</strain>
    </source>
</reference>
<keyword evidence="2" id="KW-1185">Reference proteome</keyword>
<dbReference type="PANTHER" id="PTHR42905:SF2">
    <property type="entry name" value="PHOSPHOENOLPYRUVATE CARBOXYLASE FAMILY PROTEIN"/>
    <property type="match status" value="1"/>
</dbReference>
<dbReference type="STRING" id="1189325.SAMN04488119_103239"/>
<evidence type="ECO:0000313" key="1">
    <source>
        <dbReference type="EMBL" id="SHN56589.1"/>
    </source>
</evidence>
<dbReference type="InterPro" id="IPR040442">
    <property type="entry name" value="Pyrv_kinase-like_dom_sf"/>
</dbReference>
<accession>A0A1M7SDP7</accession>
<dbReference type="CDD" id="cd00377">
    <property type="entry name" value="ICL_PEPM"/>
    <property type="match status" value="1"/>
</dbReference>
<dbReference type="Pfam" id="PF13714">
    <property type="entry name" value="PEP_mutase"/>
    <property type="match status" value="1"/>
</dbReference>
<gene>
    <name evidence="1" type="ORF">SAMN05216200_102269</name>
</gene>
<dbReference type="SUPFAM" id="SSF51621">
    <property type="entry name" value="Phosphoenolpyruvate/pyruvate domain"/>
    <property type="match status" value="1"/>
</dbReference>
<dbReference type="RefSeq" id="WP_072746338.1">
    <property type="nucleotide sequence ID" value="NZ_FOHL01000003.1"/>
</dbReference>
<dbReference type="Proteomes" id="UP000184066">
    <property type="component" value="Unassembled WGS sequence"/>
</dbReference>
<keyword evidence="1" id="KW-0456">Lyase</keyword>
<dbReference type="GO" id="GO:0016829">
    <property type="term" value="F:lyase activity"/>
    <property type="evidence" value="ECO:0007669"/>
    <property type="project" value="UniProtKB-KW"/>
</dbReference>